<reference evidence="2 3" key="1">
    <citation type="submission" date="2020-08" db="EMBL/GenBank/DDBJ databases">
        <title>Exploring microbial biodiversity for novel pathways involved in the catabolism of aromatic compounds derived from lignin.</title>
        <authorList>
            <person name="Elkins J."/>
        </authorList>
    </citation>
    <scope>NUCLEOTIDE SEQUENCE [LARGE SCALE GENOMIC DNA]</scope>
    <source>
        <strain evidence="2 3">B1D3A</strain>
    </source>
</reference>
<dbReference type="SUPFAM" id="SSF48452">
    <property type="entry name" value="TPR-like"/>
    <property type="match status" value="3"/>
</dbReference>
<dbReference type="RefSeq" id="WP_184149137.1">
    <property type="nucleotide sequence ID" value="NZ_JACHKA010000001.1"/>
</dbReference>
<evidence type="ECO:0000313" key="2">
    <source>
        <dbReference type="EMBL" id="MBB5984250.1"/>
    </source>
</evidence>
<dbReference type="PANTHER" id="PTHR46082">
    <property type="entry name" value="ATP/GTP-BINDING PROTEIN-RELATED"/>
    <property type="match status" value="1"/>
</dbReference>
<organism evidence="2 3">
    <name type="scientific">Sphingobium lignivorans</name>
    <dbReference type="NCBI Taxonomy" id="2735886"/>
    <lineage>
        <taxon>Bacteria</taxon>
        <taxon>Pseudomonadati</taxon>
        <taxon>Pseudomonadota</taxon>
        <taxon>Alphaproteobacteria</taxon>
        <taxon>Sphingomonadales</taxon>
        <taxon>Sphingomonadaceae</taxon>
        <taxon>Sphingobium</taxon>
    </lineage>
</organism>
<proteinExistence type="predicted"/>
<dbReference type="InterPro" id="IPR011990">
    <property type="entry name" value="TPR-like_helical_dom_sf"/>
</dbReference>
<feature type="domain" description="CHAT" evidence="1">
    <location>
        <begin position="651"/>
        <end position="944"/>
    </location>
</feature>
<dbReference type="InterPro" id="IPR024983">
    <property type="entry name" value="CHAT_dom"/>
</dbReference>
<protein>
    <submittedName>
        <fullName evidence="2">CHAT domain-containing protein</fullName>
    </submittedName>
</protein>
<evidence type="ECO:0000313" key="3">
    <source>
        <dbReference type="Proteomes" id="UP001138540"/>
    </source>
</evidence>
<dbReference type="PANTHER" id="PTHR46082:SF6">
    <property type="entry name" value="AAA+ ATPASE DOMAIN-CONTAINING PROTEIN-RELATED"/>
    <property type="match status" value="1"/>
</dbReference>
<comment type="caution">
    <text evidence="2">The sequence shown here is derived from an EMBL/GenBank/DDBJ whole genome shotgun (WGS) entry which is preliminary data.</text>
</comment>
<dbReference type="InterPro" id="IPR053137">
    <property type="entry name" value="NLR-like"/>
</dbReference>
<dbReference type="EMBL" id="JACHKA010000001">
    <property type="protein sequence ID" value="MBB5984250.1"/>
    <property type="molecule type" value="Genomic_DNA"/>
</dbReference>
<name>A0ABR6NAE6_9SPHN</name>
<gene>
    <name evidence="2" type="ORF">HNP60_000224</name>
</gene>
<dbReference type="Pfam" id="PF13374">
    <property type="entry name" value="TPR_10"/>
    <property type="match status" value="1"/>
</dbReference>
<dbReference type="Gene3D" id="1.25.40.10">
    <property type="entry name" value="Tetratricopeptide repeat domain"/>
    <property type="match status" value="3"/>
</dbReference>
<dbReference type="Proteomes" id="UP001138540">
    <property type="component" value="Unassembled WGS sequence"/>
</dbReference>
<dbReference type="Pfam" id="PF12770">
    <property type="entry name" value="CHAT"/>
    <property type="match status" value="1"/>
</dbReference>
<evidence type="ECO:0000259" key="1">
    <source>
        <dbReference type="Pfam" id="PF12770"/>
    </source>
</evidence>
<sequence length="948" mass="100340">MKTYLAGWGAVLAPLLLIGSVMPVVAKAPVDRSRLDDLIARSDAADPDSDPEAYRALGAAALAEAKRLYPAGHPEVAARELSVAQSMAARGEMADALAMLERIIPVLAGAVSDSAYRASWRNALGTRGYILNFQGDHAGALVITEQVVADFAADPAAGLSKDRATALSNLAASYLEHGRLEDALARNAEAIDIALKLPQVPVDVGIWYGNRVVYLYTAGRTEDAITTAQTAIARLGPAIGPEHAMMANLHANLGAIMLRVNRPRDAMPMIRRAYELLEKAAGAPTQTSATMRVQFAQALVRAGQFEDAVAFLEVATPIIDVQLGNQSDRALNARDTLLVALIGVGDGAQAQALAQQLVAVRDERLPAGHRDRANARDNLTKAAFANADWPTAARAAEEAVSLRAAMLPASHPDLLLARAMMLRVQDRANTRDVAALLAEARSLFEALVLNANLLRGSAQAERQRPAYGWLAELFARRGAVEEAFQAQQWAARTALDDVLAIAALERATATGPDLAALIGERRQLLAARQGLEAQLDANLGKPDATFDLAGLSTALEANLAEIARLDASLDAEERARLFFRPSTLAEVRAASDPRTLTLMITALDQRHLVTAIDGRRVRQYEIDAAAPIDALVARLRSALDMGEASPFDRDAAAHLHALLFPRDIAAMMRPARRLAIIANGALGALPLGLLVPDIRSRDYLADRHVISRLVRAPRTSQSTQEAAISGAALIALGGVEGRQAGARMAMRSAGTAQAINALADLPEARRELAALAQALGAQAPQIFTGAAATKARLRALDVPPDAILAFATHGLVAGDLDGLAEPALLLTPEGEDDGLLKPSEIGRLDLPAALVILSACNTAGAASGDRPQLSGLVQGFFLAGARRVMASHWLVRDDMARRLSVGTVRAIREGMDPATALGRAIRTVRTGKDGEAAVDHPALWAPFELFSG</sequence>
<keyword evidence="3" id="KW-1185">Reference proteome</keyword>
<accession>A0ABR6NAE6</accession>